<protein>
    <submittedName>
        <fullName evidence="2">Peptidase family M28</fullName>
    </submittedName>
</protein>
<dbReference type="PANTHER" id="PTHR12147">
    <property type="entry name" value="METALLOPEPTIDASE M28 FAMILY MEMBER"/>
    <property type="match status" value="1"/>
</dbReference>
<name>A0A1M6QG29_9AQUI</name>
<dbReference type="Proteomes" id="UP000189810">
    <property type="component" value="Chromosome I"/>
</dbReference>
<proteinExistence type="predicted"/>
<dbReference type="OrthoDB" id="10948at2"/>
<accession>A0A1M6QG29</accession>
<dbReference type="STRING" id="381751.SAMN05444391_0218"/>
<dbReference type="InterPro" id="IPR045175">
    <property type="entry name" value="M28_fam"/>
</dbReference>
<dbReference type="SUPFAM" id="SSF53187">
    <property type="entry name" value="Zn-dependent exopeptidases"/>
    <property type="match status" value="1"/>
</dbReference>
<dbReference type="InterPro" id="IPR007484">
    <property type="entry name" value="Peptidase_M28"/>
</dbReference>
<dbReference type="GO" id="GO:0006508">
    <property type="term" value="P:proteolysis"/>
    <property type="evidence" value="ECO:0007669"/>
    <property type="project" value="InterPro"/>
</dbReference>
<dbReference type="RefSeq" id="WP_079653413.1">
    <property type="nucleotide sequence ID" value="NZ_LT670846.1"/>
</dbReference>
<dbReference type="Gene3D" id="3.50.30.30">
    <property type="match status" value="1"/>
</dbReference>
<sequence length="354" mass="40707">MKNSTFEELKERAESLLREERFLSSKEPIKRLLKDKGIPYQEEKFEVEVLVPQEVKLQVDNRTVPAVGYVGSPNIEVEGYVKEDPLAGDIALTPKRSDRRVFQKLKEKGVKAIITYMEDLDAHFHGSAVGLDLPIINVRKEHVELLKDAYVKLKVKSKLVKTTGTNLLSEVGRGAIFYLVAHTDTKPGTFGAIDNGIGFLTLIYIFDELRRDYKLPFKLRLLLTDFEEVGLLGSKHHVQKLPKHTYYCINVDSIGWTNPSVLYKDAEGYNGQTINEKFFKHASEFSVNIEWKAVPSAISDHIPFKQQGVETLFLTSHPFSIRHTPYDNVHSIDWDMVRMWFDLILSFIRRFHKI</sequence>
<dbReference type="PANTHER" id="PTHR12147:SF26">
    <property type="entry name" value="PEPTIDASE M28 DOMAIN-CONTAINING PROTEIN"/>
    <property type="match status" value="1"/>
</dbReference>
<evidence type="ECO:0000259" key="1">
    <source>
        <dbReference type="Pfam" id="PF04389"/>
    </source>
</evidence>
<dbReference type="GO" id="GO:0008235">
    <property type="term" value="F:metalloexopeptidase activity"/>
    <property type="evidence" value="ECO:0007669"/>
    <property type="project" value="InterPro"/>
</dbReference>
<feature type="domain" description="Peptidase M28" evidence="1">
    <location>
        <begin position="177"/>
        <end position="347"/>
    </location>
</feature>
<dbReference type="AlphaFoldDB" id="A0A1M6QG29"/>
<gene>
    <name evidence="2" type="ORF">SAMN05444391_0218</name>
</gene>
<evidence type="ECO:0000313" key="3">
    <source>
        <dbReference type="Proteomes" id="UP000189810"/>
    </source>
</evidence>
<organism evidence="2 3">
    <name type="scientific">Thermocrinis minervae</name>
    <dbReference type="NCBI Taxonomy" id="381751"/>
    <lineage>
        <taxon>Bacteria</taxon>
        <taxon>Pseudomonadati</taxon>
        <taxon>Aquificota</taxon>
        <taxon>Aquificia</taxon>
        <taxon>Aquificales</taxon>
        <taxon>Aquificaceae</taxon>
        <taxon>Thermocrinis</taxon>
    </lineage>
</organism>
<dbReference type="Gene3D" id="3.40.630.10">
    <property type="entry name" value="Zn peptidases"/>
    <property type="match status" value="1"/>
</dbReference>
<reference evidence="2 3" key="1">
    <citation type="submission" date="2016-11" db="EMBL/GenBank/DDBJ databases">
        <authorList>
            <person name="Jaros S."/>
            <person name="Januszkiewicz K."/>
            <person name="Wedrychowicz H."/>
        </authorList>
    </citation>
    <scope>NUCLEOTIDE SEQUENCE [LARGE SCALE GENOMIC DNA]</scope>
    <source>
        <strain evidence="2 3">DSM 19557</strain>
    </source>
</reference>
<evidence type="ECO:0000313" key="2">
    <source>
        <dbReference type="EMBL" id="SHK19017.1"/>
    </source>
</evidence>
<dbReference type="EMBL" id="LT670846">
    <property type="protein sequence ID" value="SHK19017.1"/>
    <property type="molecule type" value="Genomic_DNA"/>
</dbReference>
<keyword evidence="3" id="KW-1185">Reference proteome</keyword>
<dbReference type="Pfam" id="PF04389">
    <property type="entry name" value="Peptidase_M28"/>
    <property type="match status" value="1"/>
</dbReference>